<name>A0A916ZWD3_9FLAO</name>
<organism evidence="2 3">
    <name type="scientific">Psychroflexus salis</name>
    <dbReference type="NCBI Taxonomy" id="1526574"/>
    <lineage>
        <taxon>Bacteria</taxon>
        <taxon>Pseudomonadati</taxon>
        <taxon>Bacteroidota</taxon>
        <taxon>Flavobacteriia</taxon>
        <taxon>Flavobacteriales</taxon>
        <taxon>Flavobacteriaceae</taxon>
        <taxon>Psychroflexus</taxon>
    </lineage>
</organism>
<evidence type="ECO:0000259" key="1">
    <source>
        <dbReference type="PROSITE" id="PS51782"/>
    </source>
</evidence>
<dbReference type="RefSeq" id="WP_188406479.1">
    <property type="nucleotide sequence ID" value="NZ_BMGL01000009.1"/>
</dbReference>
<evidence type="ECO:0000313" key="3">
    <source>
        <dbReference type="Proteomes" id="UP000599688"/>
    </source>
</evidence>
<dbReference type="Proteomes" id="UP000599688">
    <property type="component" value="Unassembled WGS sequence"/>
</dbReference>
<dbReference type="AlphaFoldDB" id="A0A916ZWD3"/>
<accession>A0A916ZWD3</accession>
<feature type="domain" description="LysM" evidence="1">
    <location>
        <begin position="177"/>
        <end position="224"/>
    </location>
</feature>
<sequence length="231" mass="25530">MPTLVNSLDITAYKSVDSFISLGTYSLQLNPSDISFDVGKVEAEVDESLDAEGSAQTSRAITFIRRKVQFKFIIDNTGVLPNTPDGVSKFKMGSVSDSIKKLEKLTILPVKSTHRPPFVKVSWGMGMVSVFGSVAGLNYKYTYFNALGIPLRAEVTLIVVEVELEGKNLFQSPDITKSTLVKDGDSIVNISEKFYDDKKYYLKIAKVNGLSSFRKLKKGSTIEIPPIKNEQ</sequence>
<gene>
    <name evidence="2" type="ORF">GCM10010831_17740</name>
</gene>
<reference evidence="2 3" key="1">
    <citation type="journal article" date="2014" name="Int. J. Syst. Evol. Microbiol.">
        <title>Complete genome sequence of Corynebacterium casei LMG S-19264T (=DSM 44701T), isolated from a smear-ripened cheese.</title>
        <authorList>
            <consortium name="US DOE Joint Genome Institute (JGI-PGF)"/>
            <person name="Walter F."/>
            <person name="Albersmeier A."/>
            <person name="Kalinowski J."/>
            <person name="Ruckert C."/>
        </authorList>
    </citation>
    <scope>NUCLEOTIDE SEQUENCE [LARGE SCALE GENOMIC DNA]</scope>
    <source>
        <strain evidence="2 3">CGMCC 1.12925</strain>
    </source>
</reference>
<dbReference type="Pfam" id="PF19266">
    <property type="entry name" value="CIS_tube"/>
    <property type="match status" value="1"/>
</dbReference>
<dbReference type="InterPro" id="IPR018392">
    <property type="entry name" value="LysM"/>
</dbReference>
<proteinExistence type="predicted"/>
<dbReference type="Gene3D" id="3.10.350.10">
    <property type="entry name" value="LysM domain"/>
    <property type="match status" value="1"/>
</dbReference>
<keyword evidence="3" id="KW-1185">Reference proteome</keyword>
<comment type="caution">
    <text evidence="2">The sequence shown here is derived from an EMBL/GenBank/DDBJ whole genome shotgun (WGS) entry which is preliminary data.</text>
</comment>
<dbReference type="PROSITE" id="PS51782">
    <property type="entry name" value="LYSM"/>
    <property type="match status" value="1"/>
</dbReference>
<dbReference type="InterPro" id="IPR036779">
    <property type="entry name" value="LysM_dom_sf"/>
</dbReference>
<evidence type="ECO:0000313" key="2">
    <source>
        <dbReference type="EMBL" id="GGE16907.1"/>
    </source>
</evidence>
<dbReference type="InterPro" id="IPR045361">
    <property type="entry name" value="CIS_tube_prot_N"/>
</dbReference>
<dbReference type="EMBL" id="BMGL01000009">
    <property type="protein sequence ID" value="GGE16907.1"/>
    <property type="molecule type" value="Genomic_DNA"/>
</dbReference>
<protein>
    <recommendedName>
        <fullName evidence="1">LysM domain-containing protein</fullName>
    </recommendedName>
</protein>